<dbReference type="EMBL" id="JAENRR010000010">
    <property type="protein sequence ID" value="MBK3516953.1"/>
    <property type="molecule type" value="Genomic_DNA"/>
</dbReference>
<keyword evidence="2 3" id="KW-0732">Signal</keyword>
<dbReference type="InterPro" id="IPR009742">
    <property type="entry name" value="Curlin_rpt"/>
</dbReference>
<organism evidence="4 5">
    <name type="scientific">Carboxylicivirga marina</name>
    <dbReference type="NCBI Taxonomy" id="2800988"/>
    <lineage>
        <taxon>Bacteria</taxon>
        <taxon>Pseudomonadati</taxon>
        <taxon>Bacteroidota</taxon>
        <taxon>Bacteroidia</taxon>
        <taxon>Marinilabiliales</taxon>
        <taxon>Marinilabiliaceae</taxon>
        <taxon>Carboxylicivirga</taxon>
    </lineage>
</organism>
<comment type="caution">
    <text evidence="4">The sequence shown here is derived from an EMBL/GenBank/DDBJ whole genome shotgun (WGS) entry which is preliminary data.</text>
</comment>
<gene>
    <name evidence="4" type="ORF">JIV24_06335</name>
</gene>
<evidence type="ECO:0008006" key="6">
    <source>
        <dbReference type="Google" id="ProtNLM"/>
    </source>
</evidence>
<feature type="chain" id="PRO_5047525552" description="Curlin associated repeat-containing protein" evidence="3">
    <location>
        <begin position="20"/>
        <end position="347"/>
    </location>
</feature>
<evidence type="ECO:0000256" key="3">
    <source>
        <dbReference type="SAM" id="SignalP"/>
    </source>
</evidence>
<dbReference type="RefSeq" id="WP_200464210.1">
    <property type="nucleotide sequence ID" value="NZ_JAENRR010000010.1"/>
</dbReference>
<keyword evidence="5" id="KW-1185">Reference proteome</keyword>
<name>A0ABS1HH02_9BACT</name>
<accession>A0ABS1HH02</accession>
<evidence type="ECO:0000256" key="1">
    <source>
        <dbReference type="ARBA" id="ARBA00009766"/>
    </source>
</evidence>
<proteinExistence type="inferred from homology"/>
<protein>
    <recommendedName>
        <fullName evidence="6">Curlin associated repeat-containing protein</fullName>
    </recommendedName>
</protein>
<dbReference type="Pfam" id="PF07012">
    <property type="entry name" value="Curlin_rpt"/>
    <property type="match status" value="2"/>
</dbReference>
<evidence type="ECO:0000313" key="5">
    <source>
        <dbReference type="Proteomes" id="UP000605676"/>
    </source>
</evidence>
<sequence>MKKVVFLLSMLVCAGLVMAQNSGNEADIEQYGSNIAEIEQTGSDNDADIIQGSLATPVTNNKVPTNAGDWKGGAFIEQIGDDNTASITMQGGGNNGSSIYQDGDDNEGHQDIGTSQTIGTSWDLMGLDLDQIGNNNMATQRTVRSFGSAGVKRMFVIQEGDYNVATQLSVGGYSNNQSITQTGNNNNNATVSGNVFDISATTLGNPLDLPFKMSNGSTDVSGDYTQYSNQMFGNAVINVTGDNNNTYQYQEYSVWSVSGRNDAWIDIIGDNNDVVQGQLGEYNDSDIDIDGNGNVVTTSQFGDSNIIDVDLVGGSTNCVVGIEQTGNSHSATVYQSGASNFAKIIQQ</sequence>
<evidence type="ECO:0000313" key="4">
    <source>
        <dbReference type="EMBL" id="MBK3516953.1"/>
    </source>
</evidence>
<dbReference type="Proteomes" id="UP000605676">
    <property type="component" value="Unassembled WGS sequence"/>
</dbReference>
<reference evidence="4 5" key="1">
    <citation type="submission" date="2021-01" db="EMBL/GenBank/DDBJ databases">
        <title>Carboxyliciviraga sp.nov., isolated from coastal sediments.</title>
        <authorList>
            <person name="Lu D."/>
            <person name="Zhang T."/>
        </authorList>
    </citation>
    <scope>NUCLEOTIDE SEQUENCE [LARGE SCALE GENOMIC DNA]</scope>
    <source>
        <strain evidence="4 5">N1Y132</strain>
    </source>
</reference>
<comment type="similarity">
    <text evidence="1">Belongs to the CsgA/CsgB family.</text>
</comment>
<evidence type="ECO:0000256" key="2">
    <source>
        <dbReference type="ARBA" id="ARBA00022729"/>
    </source>
</evidence>
<feature type="signal peptide" evidence="3">
    <location>
        <begin position="1"/>
        <end position="19"/>
    </location>
</feature>